<reference evidence="2 3" key="1">
    <citation type="journal article" date="2016" name="Nat. Commun.">
        <title>Extremotolerant tardigrade genome and improved radiotolerance of human cultured cells by tardigrade-unique protein.</title>
        <authorList>
            <person name="Hashimoto T."/>
            <person name="Horikawa D.D."/>
            <person name="Saito Y."/>
            <person name="Kuwahara H."/>
            <person name="Kozuka-Hata H."/>
            <person name="Shin-I T."/>
            <person name="Minakuchi Y."/>
            <person name="Ohishi K."/>
            <person name="Motoyama A."/>
            <person name="Aizu T."/>
            <person name="Enomoto A."/>
            <person name="Kondo K."/>
            <person name="Tanaka S."/>
            <person name="Hara Y."/>
            <person name="Koshikawa S."/>
            <person name="Sagara H."/>
            <person name="Miura T."/>
            <person name="Yokobori S."/>
            <person name="Miyagawa K."/>
            <person name="Suzuki Y."/>
            <person name="Kubo T."/>
            <person name="Oyama M."/>
            <person name="Kohara Y."/>
            <person name="Fujiyama A."/>
            <person name="Arakawa K."/>
            <person name="Katayama T."/>
            <person name="Toyoda A."/>
            <person name="Kunieda T."/>
        </authorList>
    </citation>
    <scope>NUCLEOTIDE SEQUENCE [LARGE SCALE GENOMIC DNA]</scope>
    <source>
        <strain evidence="2 3">YOKOZUNA-1</strain>
    </source>
</reference>
<proteinExistence type="predicted"/>
<accession>A0A1D1UXL7</accession>
<feature type="compositionally biased region" description="Basic residues" evidence="1">
    <location>
        <begin position="47"/>
        <end position="59"/>
    </location>
</feature>
<feature type="region of interest" description="Disordered" evidence="1">
    <location>
        <begin position="35"/>
        <end position="59"/>
    </location>
</feature>
<gene>
    <name evidence="2" type="primary">RvY_05145-1</name>
    <name evidence="2" type="synonym">RvY_05145.1</name>
    <name evidence="2" type="ORF">RvY_05145</name>
</gene>
<keyword evidence="3" id="KW-1185">Reference proteome</keyword>
<dbReference type="AlphaFoldDB" id="A0A1D1UXL7"/>
<name>A0A1D1UXL7_RAMVA</name>
<comment type="caution">
    <text evidence="2">The sequence shown here is derived from an EMBL/GenBank/DDBJ whole genome shotgun (WGS) entry which is preliminary data.</text>
</comment>
<protein>
    <submittedName>
        <fullName evidence="2">Uncharacterized protein</fullName>
    </submittedName>
</protein>
<dbReference type="EMBL" id="BDGG01000002">
    <property type="protein sequence ID" value="GAU93165.1"/>
    <property type="molecule type" value="Genomic_DNA"/>
</dbReference>
<sequence>MESLADDGNAVESLAGTGYGKSALRMSTGCAMGPIGQQKGFTVGGNLKRRKNLPVRKEQ</sequence>
<evidence type="ECO:0000313" key="2">
    <source>
        <dbReference type="EMBL" id="GAU93165.1"/>
    </source>
</evidence>
<evidence type="ECO:0000313" key="3">
    <source>
        <dbReference type="Proteomes" id="UP000186922"/>
    </source>
</evidence>
<evidence type="ECO:0000256" key="1">
    <source>
        <dbReference type="SAM" id="MobiDB-lite"/>
    </source>
</evidence>
<organism evidence="2 3">
    <name type="scientific">Ramazzottius varieornatus</name>
    <name type="common">Water bear</name>
    <name type="synonym">Tardigrade</name>
    <dbReference type="NCBI Taxonomy" id="947166"/>
    <lineage>
        <taxon>Eukaryota</taxon>
        <taxon>Metazoa</taxon>
        <taxon>Ecdysozoa</taxon>
        <taxon>Tardigrada</taxon>
        <taxon>Eutardigrada</taxon>
        <taxon>Parachela</taxon>
        <taxon>Hypsibioidea</taxon>
        <taxon>Ramazzottiidae</taxon>
        <taxon>Ramazzottius</taxon>
    </lineage>
</organism>
<dbReference type="Proteomes" id="UP000186922">
    <property type="component" value="Unassembled WGS sequence"/>
</dbReference>